<feature type="DNA-binding region" description="H-T-H motif" evidence="2">
    <location>
        <begin position="32"/>
        <end position="51"/>
    </location>
</feature>
<dbReference type="Proteomes" id="UP001454086">
    <property type="component" value="Unassembled WGS sequence"/>
</dbReference>
<dbReference type="PROSITE" id="PS01081">
    <property type="entry name" value="HTH_TETR_1"/>
    <property type="match status" value="1"/>
</dbReference>
<keyword evidence="1 2" id="KW-0238">DNA-binding</keyword>
<dbReference type="Pfam" id="PF21303">
    <property type="entry name" value="TetR_C_39"/>
    <property type="match status" value="1"/>
</dbReference>
<dbReference type="InterPro" id="IPR050624">
    <property type="entry name" value="HTH-type_Tx_Regulator"/>
</dbReference>
<dbReference type="SUPFAM" id="SSF46689">
    <property type="entry name" value="Homeodomain-like"/>
    <property type="match status" value="1"/>
</dbReference>
<dbReference type="InterPro" id="IPR009057">
    <property type="entry name" value="Homeodomain-like_sf"/>
</dbReference>
<reference evidence="4 5" key="1">
    <citation type="submission" date="2024-03" db="EMBL/GenBank/DDBJ databases">
        <title>Human intestinal bacterial collection.</title>
        <authorList>
            <person name="Pauvert C."/>
            <person name="Hitch T.C.A."/>
            <person name="Clavel T."/>
        </authorList>
    </citation>
    <scope>NUCLEOTIDE SEQUENCE [LARGE SCALE GENOMIC DNA]</scope>
    <source>
        <strain evidence="4 5">CLA-SR-H021</strain>
    </source>
</reference>
<dbReference type="Pfam" id="PF00440">
    <property type="entry name" value="TetR_N"/>
    <property type="match status" value="1"/>
</dbReference>
<comment type="caution">
    <text evidence="4">The sequence shown here is derived from an EMBL/GenBank/DDBJ whole genome shotgun (WGS) entry which is preliminary data.</text>
</comment>
<dbReference type="InterPro" id="IPR001647">
    <property type="entry name" value="HTH_TetR"/>
</dbReference>
<organism evidence="4 5">
    <name type="scientific">Enterocloster hominis</name>
    <name type="common">ex Hitch et al. 2024</name>
    <dbReference type="NCBI Taxonomy" id="1917870"/>
    <lineage>
        <taxon>Bacteria</taxon>
        <taxon>Bacillati</taxon>
        <taxon>Bacillota</taxon>
        <taxon>Clostridia</taxon>
        <taxon>Lachnospirales</taxon>
        <taxon>Lachnospiraceae</taxon>
        <taxon>Enterocloster</taxon>
    </lineage>
</organism>
<proteinExistence type="predicted"/>
<evidence type="ECO:0000313" key="4">
    <source>
        <dbReference type="EMBL" id="MEQ2427240.1"/>
    </source>
</evidence>
<evidence type="ECO:0000259" key="3">
    <source>
        <dbReference type="PROSITE" id="PS50977"/>
    </source>
</evidence>
<sequence length="211" mass="23867">MMRRPKEPEVRKNELLDAAQKLFVEKGYAKTTVTDILNVYGLSKGVFYYYFKSKEEVMDAIIQRMVDDMVVHARKIVENPDMTPPQKIFAILMGQGQSEGMIKDKENMTRQFHEVQNAEMHQKSLSLSIKNLAPVMAEILSEGNGAAAFSTDYPQETMALFLAAGQVIFDEGLFQRSSGENARYAAAFIEMMEKTLGVPPGYFNELKKKFA</sequence>
<accession>A0ABV1DA42</accession>
<gene>
    <name evidence="4" type="ORF">WMQ36_19945</name>
</gene>
<keyword evidence="5" id="KW-1185">Reference proteome</keyword>
<dbReference type="RefSeq" id="WP_081739075.1">
    <property type="nucleotide sequence ID" value="NZ_JAJFEB010000003.1"/>
</dbReference>
<dbReference type="PRINTS" id="PR00455">
    <property type="entry name" value="HTHTETR"/>
</dbReference>
<dbReference type="InterPro" id="IPR023772">
    <property type="entry name" value="DNA-bd_HTH_TetR-type_CS"/>
</dbReference>
<dbReference type="PANTHER" id="PTHR43479:SF11">
    <property type="entry name" value="ACREF_ENVCD OPERON REPRESSOR-RELATED"/>
    <property type="match status" value="1"/>
</dbReference>
<evidence type="ECO:0000256" key="2">
    <source>
        <dbReference type="PROSITE-ProRule" id="PRU00335"/>
    </source>
</evidence>
<evidence type="ECO:0000256" key="1">
    <source>
        <dbReference type="ARBA" id="ARBA00023125"/>
    </source>
</evidence>
<dbReference type="PROSITE" id="PS50977">
    <property type="entry name" value="HTH_TETR_2"/>
    <property type="match status" value="1"/>
</dbReference>
<feature type="domain" description="HTH tetR-type" evidence="3">
    <location>
        <begin position="9"/>
        <end position="69"/>
    </location>
</feature>
<dbReference type="EMBL" id="JBBMFM010000095">
    <property type="protein sequence ID" value="MEQ2427240.1"/>
    <property type="molecule type" value="Genomic_DNA"/>
</dbReference>
<dbReference type="PANTHER" id="PTHR43479">
    <property type="entry name" value="ACREF/ENVCD OPERON REPRESSOR-RELATED"/>
    <property type="match status" value="1"/>
</dbReference>
<protein>
    <submittedName>
        <fullName evidence="4">TetR/AcrR family transcriptional regulator</fullName>
    </submittedName>
</protein>
<dbReference type="Gene3D" id="1.10.357.10">
    <property type="entry name" value="Tetracycline Repressor, domain 2"/>
    <property type="match status" value="1"/>
</dbReference>
<name>A0ABV1DA42_9FIRM</name>
<dbReference type="InterPro" id="IPR049149">
    <property type="entry name" value="TetR/AcrR_C"/>
</dbReference>
<evidence type="ECO:0000313" key="5">
    <source>
        <dbReference type="Proteomes" id="UP001454086"/>
    </source>
</evidence>